<organism evidence="4 5">
    <name type="scientific">Neorhizobium galegae bv. officinalis</name>
    <dbReference type="NCBI Taxonomy" id="323656"/>
    <lineage>
        <taxon>Bacteria</taxon>
        <taxon>Pseudomonadati</taxon>
        <taxon>Pseudomonadota</taxon>
        <taxon>Alphaproteobacteria</taxon>
        <taxon>Hyphomicrobiales</taxon>
        <taxon>Rhizobiaceae</taxon>
        <taxon>Rhizobium/Agrobacterium group</taxon>
        <taxon>Neorhizobium</taxon>
    </lineage>
</organism>
<proteinExistence type="inferred from homology"/>
<evidence type="ECO:0000256" key="2">
    <source>
        <dbReference type="ARBA" id="ARBA00022898"/>
    </source>
</evidence>
<dbReference type="AlphaFoldDB" id="A0A0T7FZ62"/>
<dbReference type="CDD" id="cd00610">
    <property type="entry name" value="OAT_like"/>
    <property type="match status" value="1"/>
</dbReference>
<evidence type="ECO:0000313" key="5">
    <source>
        <dbReference type="Proteomes" id="UP000046176"/>
    </source>
</evidence>
<dbReference type="GO" id="GO:0008483">
    <property type="term" value="F:transaminase activity"/>
    <property type="evidence" value="ECO:0007669"/>
    <property type="project" value="InterPro"/>
</dbReference>
<dbReference type="GO" id="GO:0030170">
    <property type="term" value="F:pyridoxal phosphate binding"/>
    <property type="evidence" value="ECO:0007669"/>
    <property type="project" value="InterPro"/>
</dbReference>
<dbReference type="Gene3D" id="3.90.1150.10">
    <property type="entry name" value="Aspartate Aminotransferase, domain 1"/>
    <property type="match status" value="1"/>
</dbReference>
<evidence type="ECO:0000256" key="3">
    <source>
        <dbReference type="RuleBase" id="RU003560"/>
    </source>
</evidence>
<evidence type="ECO:0000313" key="4">
    <source>
        <dbReference type="EMBL" id="CDZ40305.1"/>
    </source>
</evidence>
<dbReference type="PANTHER" id="PTHR43713:SF3">
    <property type="entry name" value="GLUTAMATE-1-SEMIALDEHYDE 2,1-AMINOMUTASE 1, CHLOROPLASTIC-RELATED"/>
    <property type="match status" value="1"/>
</dbReference>
<protein>
    <submittedName>
        <fullName evidence="4">Glutamate-1-semialdehyde 2,1-aminomutase 2</fullName>
    </submittedName>
</protein>
<dbReference type="PANTHER" id="PTHR43713">
    <property type="entry name" value="GLUTAMATE-1-SEMIALDEHYDE 2,1-AMINOMUTASE"/>
    <property type="match status" value="1"/>
</dbReference>
<dbReference type="InterPro" id="IPR015424">
    <property type="entry name" value="PyrdxlP-dep_Trfase"/>
</dbReference>
<comment type="similarity">
    <text evidence="3">Belongs to the class-III pyridoxal-phosphate-dependent aminotransferase family.</text>
</comment>
<sequence length="444" mass="47637">MQLAIPRPGGSPGEISAQLAQRATRVFPGGITRNTVDRDPGLYYIGWGQGAHLHDVDGRQFLDLNNNFTTLIHGHGFEPVVDAVTRTLRDGTCYSNPTVHEIALAELLCDRVPAVEQVRFVNTGTEAVMFAIKAARALTSRPGVAKIEGAYHGAYDWAEVGQMGSPITWGPPDNPRPVPAYHGQPSAVLDDVVILRFNDIEAAVTRIKANASRLACILIDPMPSRAGLMAPDPAFLEALTRVARENGILIVADEVLNLRQGYEGASARFGLDPDLVAMGKIIGGGFPIGAIGGKRGSMAVFGTALLSQGGTFSANPVSMVAGLEAMRAMTRDNFDRLETLGEGLRARLQASIKHAGAPFSVSGSASLFRIHPKTVAPSEYREAFLKPGESRAMTRLDHFMKDHGVLMPKGAASSLSTAMTRSDVDLVADTFEKFLDTQDFHHDD</sequence>
<dbReference type="RefSeq" id="WP_046669245.1">
    <property type="nucleotide sequence ID" value="NZ_CCRH01000020.1"/>
</dbReference>
<keyword evidence="2 3" id="KW-0663">Pyridoxal phosphate</keyword>
<evidence type="ECO:0000256" key="1">
    <source>
        <dbReference type="ARBA" id="ARBA00001933"/>
    </source>
</evidence>
<comment type="cofactor">
    <cofactor evidence="1">
        <name>pyridoxal 5'-phosphate</name>
        <dbReference type="ChEBI" id="CHEBI:597326"/>
    </cofactor>
</comment>
<dbReference type="SUPFAM" id="SSF53383">
    <property type="entry name" value="PLP-dependent transferases"/>
    <property type="match status" value="1"/>
</dbReference>
<dbReference type="InterPro" id="IPR015422">
    <property type="entry name" value="PyrdxlP-dep_Trfase_small"/>
</dbReference>
<dbReference type="InterPro" id="IPR005814">
    <property type="entry name" value="Aminotrans_3"/>
</dbReference>
<dbReference type="Pfam" id="PF00202">
    <property type="entry name" value="Aminotran_3"/>
    <property type="match status" value="1"/>
</dbReference>
<reference evidence="4 5" key="1">
    <citation type="submission" date="2014-08" db="EMBL/GenBank/DDBJ databases">
        <authorList>
            <person name="Chen Y.-H."/>
        </authorList>
    </citation>
    <scope>NUCLEOTIDE SEQUENCE [LARGE SCALE GENOMIC DNA]</scope>
</reference>
<dbReference type="OrthoDB" id="9801052at2"/>
<dbReference type="Gene3D" id="3.40.640.10">
    <property type="entry name" value="Type I PLP-dependent aspartate aminotransferase-like (Major domain)"/>
    <property type="match status" value="1"/>
</dbReference>
<gene>
    <name evidence="4" type="ORF">NGAL_HAMBI1145_53260</name>
</gene>
<dbReference type="EMBL" id="CCRH01000020">
    <property type="protein sequence ID" value="CDZ40305.1"/>
    <property type="molecule type" value="Genomic_DNA"/>
</dbReference>
<dbReference type="InterPro" id="IPR015421">
    <property type="entry name" value="PyrdxlP-dep_Trfase_major"/>
</dbReference>
<dbReference type="Proteomes" id="UP000046176">
    <property type="component" value="Unassembled WGS sequence"/>
</dbReference>
<name>A0A0T7FZ62_NEOGA</name>
<accession>A0A0T7FZ62</accession>